<keyword evidence="2" id="KW-1185">Reference proteome</keyword>
<dbReference type="AlphaFoldDB" id="A0AAU9IAS9"/>
<organism evidence="1 2">
    <name type="scientific">Blepharisma stoltei</name>
    <dbReference type="NCBI Taxonomy" id="1481888"/>
    <lineage>
        <taxon>Eukaryota</taxon>
        <taxon>Sar</taxon>
        <taxon>Alveolata</taxon>
        <taxon>Ciliophora</taxon>
        <taxon>Postciliodesmatophora</taxon>
        <taxon>Heterotrichea</taxon>
        <taxon>Heterotrichida</taxon>
        <taxon>Blepharismidae</taxon>
        <taxon>Blepharisma</taxon>
    </lineage>
</organism>
<sequence>MAINASASTSCDIGVSSFTSSAKYVLTSTTLTIAFTHGNYAASSSSSANAYSIRLVIPTTFTLSSTFSCTKYISINPSYSTISCTNTVRGIVTINLISQNSNIVAKNLLDVILPPNSKTADYIQSSTYTRKCRWIKNVRKYSIRYIQCNS</sequence>
<gene>
    <name evidence="1" type="ORF">BSTOLATCC_MIC1474</name>
</gene>
<reference evidence="1" key="1">
    <citation type="submission" date="2021-09" db="EMBL/GenBank/DDBJ databases">
        <authorList>
            <consortium name="AG Swart"/>
            <person name="Singh M."/>
            <person name="Singh A."/>
            <person name="Seah K."/>
            <person name="Emmerich C."/>
        </authorList>
    </citation>
    <scope>NUCLEOTIDE SEQUENCE</scope>
    <source>
        <strain evidence="1">ATCC30299</strain>
    </source>
</reference>
<dbReference type="EMBL" id="CAJZBQ010000002">
    <property type="protein sequence ID" value="CAG9310632.1"/>
    <property type="molecule type" value="Genomic_DNA"/>
</dbReference>
<name>A0AAU9IAS9_9CILI</name>
<dbReference type="Proteomes" id="UP001162131">
    <property type="component" value="Unassembled WGS sequence"/>
</dbReference>
<protein>
    <submittedName>
        <fullName evidence="1">Uncharacterized protein</fullName>
    </submittedName>
</protein>
<evidence type="ECO:0000313" key="1">
    <source>
        <dbReference type="EMBL" id="CAG9310632.1"/>
    </source>
</evidence>
<evidence type="ECO:0000313" key="2">
    <source>
        <dbReference type="Proteomes" id="UP001162131"/>
    </source>
</evidence>
<comment type="caution">
    <text evidence="1">The sequence shown here is derived from an EMBL/GenBank/DDBJ whole genome shotgun (WGS) entry which is preliminary data.</text>
</comment>
<proteinExistence type="predicted"/>
<accession>A0AAU9IAS9</accession>